<keyword evidence="2" id="KW-1185">Reference proteome</keyword>
<dbReference type="RefSeq" id="YP_009125672.1">
    <property type="nucleotide sequence ID" value="NC_026601.1"/>
</dbReference>
<dbReference type="KEGG" id="vg:23680572"/>
<accession>A0A0A1IVG5</accession>
<evidence type="ECO:0000313" key="2">
    <source>
        <dbReference type="Proteomes" id="UP000030217"/>
    </source>
</evidence>
<reference evidence="1 2" key="1">
    <citation type="journal article" date="2015" name="PLoS ONE">
        <title>Investigation of a Large Collection of Pseudomonas aeruginosa Bacteriophages Collected from a Single Environmental Source in Abidjan, Cote d'Ivoire.</title>
        <authorList>
            <person name="Essoh C."/>
            <person name="Latino L."/>
            <person name="Midoux C."/>
            <person name="Blouin Y."/>
            <person name="Loukou G."/>
            <person name="Nguetta S.P."/>
            <person name="Lathro S."/>
            <person name="Cablanmian A."/>
            <person name="Kouassi A.K."/>
            <person name="Vergnaud G."/>
            <person name="Pourcel C."/>
        </authorList>
    </citation>
    <scope>NUCLEOTIDE SEQUENCE [LARGE SCALE GENOMIC DNA]</scope>
    <source>
        <strain evidence="1">Ab30</strain>
    </source>
</reference>
<dbReference type="OrthoDB" id="1823at10239"/>
<proteinExistence type="predicted"/>
<dbReference type="InterPro" id="IPR009279">
    <property type="entry name" value="Portal_Mu"/>
</dbReference>
<sequence>MAQIVDVYGNPIRTQQLREPQTSRLAGLAKEFAQHPAKGLTPAKLARILVEAEQGNLQAQAELFMDMEERDAHLFAEMSKRKRAILGLDWAVEPPRNASAAEKADADYLHELLLDLEGLEDLLLDALDGIGHGYSCIELEWALQGREWMPLAFHHRPQSWFQLNPEDQNELRLRDNSPAGEALQPFGWIIHRPRARSGYVARSGLFRVLAWPYLFRHYATSDLAEMLEIYGLPIRLGKYPPGTADEEKATLLRAVTGLGHAAAGIIPETMAIDFQQAAQGSSEPFLAMMRQSEDAISKAVLGGTLTSTTSQSGGGAFALGQVHNEVRHDLLASDARQLAATLSRDLLWPLLVLNRPGSPDVRRAPRLVFDLREQADITSMAQSIPALVNVGLEIPSAWVYDKLGIPQPAKNEPVLRSAAQPAILSRQHGQRVAALATIVGPRYGDQQALDKALADLPAKDMQNQANDLLAPLLEAVNRGDSETELLGALAEAFPDMDDSALTDALHRLLFAADTWGRLHGNLDRID</sequence>
<organism evidence="1 2">
    <name type="scientific">Pseudomonas phage vB_PaeS_PAO1_Ab30</name>
    <dbReference type="NCBI Taxonomy" id="1548918"/>
    <lineage>
        <taxon>Viruses</taxon>
        <taxon>Duplodnaviria</taxon>
        <taxon>Heunggongvirae</taxon>
        <taxon>Uroviricota</taxon>
        <taxon>Caudoviricetes</taxon>
        <taxon>Casadabanvirus</taxon>
        <taxon>Casadabanvirus Ab30</taxon>
    </lineage>
</organism>
<dbReference type="GeneID" id="23680572"/>
<name>A0A0A1IVG5_9CAUD</name>
<protein>
    <submittedName>
        <fullName evidence="1">Putative portal protein</fullName>
    </submittedName>
</protein>
<gene>
    <name evidence="1" type="primary">ORF33</name>
</gene>
<evidence type="ECO:0000313" key="1">
    <source>
        <dbReference type="EMBL" id="CEF89961.1"/>
    </source>
</evidence>
<dbReference type="Pfam" id="PF06074">
    <property type="entry name" value="Portal_Mu"/>
    <property type="match status" value="1"/>
</dbReference>
<dbReference type="EMBL" id="LN610590">
    <property type="protein sequence ID" value="CEF89961.1"/>
    <property type="molecule type" value="Genomic_DNA"/>
</dbReference>
<dbReference type="Proteomes" id="UP000030217">
    <property type="component" value="Genome"/>
</dbReference>